<dbReference type="Gene3D" id="2.60.40.1190">
    <property type="match status" value="1"/>
</dbReference>
<sequence>MQIIPRLLLLCCCLISLPLLAQKKNASYKLHIKRATSAIKIDGVMDEQAWADAEMGSDFYMILPMDTSYANLRTTVRMAYDDKNIYLLVENYIPAKGYMVESLRRDFAFLKNDNFLMFMDPFDDQTNGFAFGANAAGAQWDGLMYDGGKVDLSWDNKWHSVVKNYDDKWVFEAVIPFKSIRYKKGIRQWGVNFGRNDLRTTEKSSWAPVPRQFPSASLAYTGILEWDAPPPDAGPNISLIPYALGGVAKDYIANSSPKWRRDVGMDAKVAVTSSLNLDLTVNPDFSQVDVDKQVTNLDRFELFFPEKRQFFLENGDQFTNFGYATLRPFFSRRIGLGVPIHFGARLSGKLNKDWRMGLMNMQTGKQEETGLPAQNFTVAALQRRVFSRSNIGFLFINKESLNYEPGKVPDVPIYSRYNRNMGVEYNLASSNNFWTGKALVLKSFSPDKTGKDIAHAANLQYTSRTWNIGWQHEYVGRNYNAEVGYVPRTGYIKMAPQVTRLFFPKSGNILSHGPQIMSTNFFDEHMKRTDNETQLSYAFVFRKRNTLTLWSSNTYIKLLQRFDPTNTGKDSLAVGTEHSWSTVGADYVSMPQSLFTYAFSTRYGGYYADGKRFMASSELGYRFQPYVSIAMTAVYNNIDLPQPWRNTSFWLVGPRLDVTMTNTLFFTGFMQYNEQQKNINLNTRFQWRYRPASDLFIVYTDNYLPEPFFVKNRALVLKLVYWLNL</sequence>
<dbReference type="Proteomes" id="UP001549749">
    <property type="component" value="Unassembled WGS sequence"/>
</dbReference>
<dbReference type="InterPro" id="IPR010502">
    <property type="entry name" value="Carb-bd_dom_fam9"/>
</dbReference>
<reference evidence="4 5" key="1">
    <citation type="submission" date="2024-06" db="EMBL/GenBank/DDBJ databases">
        <title>Chitinophaga defluvii sp. nov., isolated from municipal sewage.</title>
        <authorList>
            <person name="Zhang L."/>
        </authorList>
    </citation>
    <scope>NUCLEOTIDE SEQUENCE [LARGE SCALE GENOMIC DNA]</scope>
    <source>
        <strain evidence="4 5">H8</strain>
    </source>
</reference>
<organism evidence="4 5">
    <name type="scientific">Chitinophaga defluvii</name>
    <dbReference type="NCBI Taxonomy" id="3163343"/>
    <lineage>
        <taxon>Bacteria</taxon>
        <taxon>Pseudomonadati</taxon>
        <taxon>Bacteroidota</taxon>
        <taxon>Chitinophagia</taxon>
        <taxon>Chitinophagales</taxon>
        <taxon>Chitinophagaceae</taxon>
        <taxon>Chitinophaga</taxon>
    </lineage>
</organism>
<dbReference type="CDD" id="cd09618">
    <property type="entry name" value="CBM9_like_2"/>
    <property type="match status" value="1"/>
</dbReference>
<keyword evidence="1" id="KW-0732">Signal</keyword>
<accession>A0ABV2TEU3</accession>
<keyword evidence="5" id="KW-1185">Reference proteome</keyword>
<dbReference type="Pfam" id="PF19313">
    <property type="entry name" value="DUF5916"/>
    <property type="match status" value="1"/>
</dbReference>
<name>A0ABV2TEU3_9BACT</name>
<comment type="caution">
    <text evidence="4">The sequence shown here is derived from an EMBL/GenBank/DDBJ whole genome shotgun (WGS) entry which is preliminary data.</text>
</comment>
<feature type="domain" description="DUF5916" evidence="3">
    <location>
        <begin position="237"/>
        <end position="336"/>
    </location>
</feature>
<dbReference type="EMBL" id="JBEXAC010000004">
    <property type="protein sequence ID" value="MET7001552.1"/>
    <property type="molecule type" value="Genomic_DNA"/>
</dbReference>
<protein>
    <submittedName>
        <fullName evidence="4">DUF5916 domain-containing protein</fullName>
    </submittedName>
</protein>
<evidence type="ECO:0000259" key="2">
    <source>
        <dbReference type="Pfam" id="PF06452"/>
    </source>
</evidence>
<evidence type="ECO:0000259" key="3">
    <source>
        <dbReference type="Pfam" id="PF19313"/>
    </source>
</evidence>
<feature type="domain" description="Carbohydrate-binding" evidence="2">
    <location>
        <begin position="41"/>
        <end position="200"/>
    </location>
</feature>
<evidence type="ECO:0000313" key="4">
    <source>
        <dbReference type="EMBL" id="MET7001552.1"/>
    </source>
</evidence>
<evidence type="ECO:0000256" key="1">
    <source>
        <dbReference type="SAM" id="SignalP"/>
    </source>
</evidence>
<gene>
    <name evidence="4" type="ORF">ABR189_29490</name>
</gene>
<dbReference type="RefSeq" id="WP_354664125.1">
    <property type="nucleotide sequence ID" value="NZ_JBEXAC010000004.1"/>
</dbReference>
<feature type="signal peptide" evidence="1">
    <location>
        <begin position="1"/>
        <end position="21"/>
    </location>
</feature>
<dbReference type="SUPFAM" id="SSF49344">
    <property type="entry name" value="CBD9-like"/>
    <property type="match status" value="1"/>
</dbReference>
<dbReference type="InterPro" id="IPR045670">
    <property type="entry name" value="DUF5916"/>
</dbReference>
<proteinExistence type="predicted"/>
<evidence type="ECO:0000313" key="5">
    <source>
        <dbReference type="Proteomes" id="UP001549749"/>
    </source>
</evidence>
<dbReference type="Pfam" id="PF06452">
    <property type="entry name" value="CBM9_1"/>
    <property type="match status" value="1"/>
</dbReference>
<feature type="chain" id="PRO_5046318368" evidence="1">
    <location>
        <begin position="22"/>
        <end position="725"/>
    </location>
</feature>